<reference evidence="1" key="1">
    <citation type="submission" date="2021-01" db="EMBL/GenBank/DDBJ databases">
        <authorList>
            <person name="Corre E."/>
            <person name="Pelletier E."/>
            <person name="Niang G."/>
            <person name="Scheremetjew M."/>
            <person name="Finn R."/>
            <person name="Kale V."/>
            <person name="Holt S."/>
            <person name="Cochrane G."/>
            <person name="Meng A."/>
            <person name="Brown T."/>
            <person name="Cohen L."/>
        </authorList>
    </citation>
    <scope>NUCLEOTIDE SEQUENCE</scope>
    <source>
        <strain evidence="1">308</strain>
    </source>
</reference>
<dbReference type="GO" id="GO:0005737">
    <property type="term" value="C:cytoplasm"/>
    <property type="evidence" value="ECO:0007669"/>
    <property type="project" value="TreeGrafter"/>
</dbReference>
<evidence type="ECO:0008006" key="2">
    <source>
        <dbReference type="Google" id="ProtNLM"/>
    </source>
</evidence>
<dbReference type="PANTHER" id="PTHR48100">
    <property type="entry name" value="BROAD-SPECIFICITY PHOSPHATASE YOR283W-RELATED"/>
    <property type="match status" value="1"/>
</dbReference>
<dbReference type="InterPro" id="IPR050275">
    <property type="entry name" value="PGM_Phosphatase"/>
</dbReference>
<dbReference type="AlphaFoldDB" id="A0A7S1BGQ7"/>
<gene>
    <name evidence="1" type="ORF">CHYS00102_LOCUS12555</name>
</gene>
<dbReference type="PANTHER" id="PTHR48100:SF1">
    <property type="entry name" value="HISTIDINE PHOSPHATASE FAMILY PROTEIN-RELATED"/>
    <property type="match status" value="1"/>
</dbReference>
<accession>A0A7S1BGQ7</accession>
<evidence type="ECO:0000313" key="1">
    <source>
        <dbReference type="EMBL" id="CAD8885358.1"/>
    </source>
</evidence>
<dbReference type="InterPro" id="IPR029033">
    <property type="entry name" value="His_PPase_superfam"/>
</dbReference>
<dbReference type="SUPFAM" id="SSF53254">
    <property type="entry name" value="Phosphoglycerate mutase-like"/>
    <property type="match status" value="1"/>
</dbReference>
<dbReference type="EMBL" id="HBFR01017224">
    <property type="protein sequence ID" value="CAD8885358.1"/>
    <property type="molecule type" value="Transcribed_RNA"/>
</dbReference>
<dbReference type="GO" id="GO:0016791">
    <property type="term" value="F:phosphatase activity"/>
    <property type="evidence" value="ECO:0007669"/>
    <property type="project" value="TreeGrafter"/>
</dbReference>
<protein>
    <recommendedName>
        <fullName evidence="2">Phosphoglycerate mutase-like protein</fullName>
    </recommendedName>
</protein>
<organism evidence="1">
    <name type="scientific">Corethron hystrix</name>
    <dbReference type="NCBI Taxonomy" id="216773"/>
    <lineage>
        <taxon>Eukaryota</taxon>
        <taxon>Sar</taxon>
        <taxon>Stramenopiles</taxon>
        <taxon>Ochrophyta</taxon>
        <taxon>Bacillariophyta</taxon>
        <taxon>Coscinodiscophyceae</taxon>
        <taxon>Corethrophycidae</taxon>
        <taxon>Corethrales</taxon>
        <taxon>Corethraceae</taxon>
        <taxon>Corethron</taxon>
    </lineage>
</organism>
<name>A0A7S1BGQ7_9STRA</name>
<proteinExistence type="predicted"/>
<dbReference type="Gene3D" id="3.40.50.1240">
    <property type="entry name" value="Phosphoglycerate mutase-like"/>
    <property type="match status" value="1"/>
</dbReference>
<sequence>MTSMACPCGIFSNNGDRKYYRNAYHHAVVHGGGDPPENDISIEYTEGNRLDDTFNELTALNSGNMLQAGCDALQQTGVASIPGCDWFNDPDNSFREKKTVYLIRHAESLENVTHAAVKRSFKSLTRFEVPAQEDMDSSVRHLLDVGPKLLVNSPVSERGTHQISQLRKQLDASDFLRRSGVQVVAHSPLTRARQTCHGMLGCIAENPGTFIWKYAFSSYHVVFRTAIGPIVTAPKLFSCFCHRLDCNVADGKACLPSNISVTRVHELDLLTEKTPTESVPGGRWMLDQRIVAFEEWLRDECRSEKKIAVVGHSRFFQFMLDLPYMFDNCDVWELKFDPCAVTSTFSDRLHRDNPKPIWTEMKRLFHYEENLKQVDVRMAKSLTVRIEDDRMTDLPAVVTDEEGSPTKLC</sequence>